<protein>
    <submittedName>
        <fullName evidence="1">Uncharacterized protein</fullName>
    </submittedName>
</protein>
<dbReference type="OrthoDB" id="6149742at2759"/>
<dbReference type="Proteomes" id="UP001153737">
    <property type="component" value="Chromosome 7"/>
</dbReference>
<evidence type="ECO:0000313" key="2">
    <source>
        <dbReference type="Proteomes" id="UP001153737"/>
    </source>
</evidence>
<reference evidence="1" key="1">
    <citation type="submission" date="2022-01" db="EMBL/GenBank/DDBJ databases">
        <authorList>
            <person name="King R."/>
        </authorList>
    </citation>
    <scope>NUCLEOTIDE SEQUENCE</scope>
</reference>
<organism evidence="1 2">
    <name type="scientific">Phaedon cochleariae</name>
    <name type="common">Mustard beetle</name>
    <dbReference type="NCBI Taxonomy" id="80249"/>
    <lineage>
        <taxon>Eukaryota</taxon>
        <taxon>Metazoa</taxon>
        <taxon>Ecdysozoa</taxon>
        <taxon>Arthropoda</taxon>
        <taxon>Hexapoda</taxon>
        <taxon>Insecta</taxon>
        <taxon>Pterygota</taxon>
        <taxon>Neoptera</taxon>
        <taxon>Endopterygota</taxon>
        <taxon>Coleoptera</taxon>
        <taxon>Polyphaga</taxon>
        <taxon>Cucujiformia</taxon>
        <taxon>Chrysomeloidea</taxon>
        <taxon>Chrysomelidae</taxon>
        <taxon>Chrysomelinae</taxon>
        <taxon>Chrysomelini</taxon>
        <taxon>Phaedon</taxon>
    </lineage>
</organism>
<accession>A0A9N9X4Z0</accession>
<sequence length="110" mass="12398">MRDMSTTVGMIGLTENPEAMRKFVLLGPEMANMVFKFEDESFNNTEKKGDPNNHHNANKAAQTAFLTHEKALESVMTDLGNPFLEENEDLYHLESKKICPSSSKDTVFTI</sequence>
<reference evidence="1" key="2">
    <citation type="submission" date="2022-10" db="EMBL/GenBank/DDBJ databases">
        <authorList>
            <consortium name="ENA_rothamsted_submissions"/>
            <consortium name="culmorum"/>
            <person name="King R."/>
        </authorList>
    </citation>
    <scope>NUCLEOTIDE SEQUENCE</scope>
</reference>
<evidence type="ECO:0000313" key="1">
    <source>
        <dbReference type="EMBL" id="CAG9823955.1"/>
    </source>
</evidence>
<dbReference type="AlphaFoldDB" id="A0A9N9X4Z0"/>
<proteinExistence type="predicted"/>
<name>A0A9N9X4Z0_PHACE</name>
<gene>
    <name evidence="1" type="ORF">PHAECO_LOCUS10919</name>
</gene>
<keyword evidence="2" id="KW-1185">Reference proteome</keyword>
<dbReference type="EMBL" id="OU896713">
    <property type="protein sequence ID" value="CAG9823955.1"/>
    <property type="molecule type" value="Genomic_DNA"/>
</dbReference>